<dbReference type="Proteomes" id="UP001295684">
    <property type="component" value="Unassembled WGS sequence"/>
</dbReference>
<dbReference type="SMART" id="SM00730">
    <property type="entry name" value="PSN"/>
    <property type="match status" value="1"/>
</dbReference>
<dbReference type="GO" id="GO:0033619">
    <property type="term" value="P:membrane protein proteolysis"/>
    <property type="evidence" value="ECO:0007669"/>
    <property type="project" value="TreeGrafter"/>
</dbReference>
<evidence type="ECO:0000256" key="1">
    <source>
        <dbReference type="ARBA" id="ARBA00004477"/>
    </source>
</evidence>
<evidence type="ECO:0000313" key="10">
    <source>
        <dbReference type="EMBL" id="CAI2364474.1"/>
    </source>
</evidence>
<protein>
    <submittedName>
        <fullName evidence="10">Uncharacterized protein</fullName>
    </submittedName>
</protein>
<feature type="transmembrane region" description="Helical" evidence="8">
    <location>
        <begin position="300"/>
        <end position="319"/>
    </location>
</feature>
<keyword evidence="5" id="KW-0256">Endoplasmic reticulum</keyword>
<dbReference type="InterPro" id="IPR007369">
    <property type="entry name" value="Peptidase_A22B_SPP"/>
</dbReference>
<reference evidence="10" key="1">
    <citation type="submission" date="2023-07" db="EMBL/GenBank/DDBJ databases">
        <authorList>
            <consortium name="AG Swart"/>
            <person name="Singh M."/>
            <person name="Singh A."/>
            <person name="Seah K."/>
            <person name="Emmerich C."/>
        </authorList>
    </citation>
    <scope>NUCLEOTIDE SEQUENCE</scope>
    <source>
        <strain evidence="10">DP1</strain>
    </source>
</reference>
<evidence type="ECO:0000256" key="2">
    <source>
        <dbReference type="ARBA" id="ARBA00006859"/>
    </source>
</evidence>
<feature type="transmembrane region" description="Helical" evidence="8">
    <location>
        <begin position="247"/>
        <end position="268"/>
    </location>
</feature>
<keyword evidence="4" id="KW-0378">Hydrolase</keyword>
<evidence type="ECO:0000256" key="6">
    <source>
        <dbReference type="ARBA" id="ARBA00022989"/>
    </source>
</evidence>
<evidence type="ECO:0000313" key="11">
    <source>
        <dbReference type="Proteomes" id="UP001295684"/>
    </source>
</evidence>
<evidence type="ECO:0000256" key="3">
    <source>
        <dbReference type="ARBA" id="ARBA00022692"/>
    </source>
</evidence>
<dbReference type="PANTHER" id="PTHR12174:SF23">
    <property type="entry name" value="MINOR HISTOCOMPATIBILITY ANTIGEN H13"/>
    <property type="match status" value="1"/>
</dbReference>
<feature type="transmembrane region" description="Helical" evidence="8">
    <location>
        <begin position="398"/>
        <end position="420"/>
    </location>
</feature>
<feature type="transmembrane region" description="Helical" evidence="8">
    <location>
        <begin position="220"/>
        <end position="241"/>
    </location>
</feature>
<comment type="caution">
    <text evidence="10">The sequence shown here is derived from an EMBL/GenBank/DDBJ whole genome shotgun (WGS) entry which is preliminary data.</text>
</comment>
<feature type="transmembrane region" description="Helical" evidence="8">
    <location>
        <begin position="177"/>
        <end position="199"/>
    </location>
</feature>
<feature type="transmembrane region" description="Helical" evidence="8">
    <location>
        <begin position="432"/>
        <end position="454"/>
    </location>
</feature>
<keyword evidence="7 8" id="KW-0472">Membrane</keyword>
<evidence type="ECO:0000256" key="9">
    <source>
        <dbReference type="SAM" id="SignalP"/>
    </source>
</evidence>
<evidence type="ECO:0000256" key="5">
    <source>
        <dbReference type="ARBA" id="ARBA00022824"/>
    </source>
</evidence>
<dbReference type="EMBL" id="CAMPGE010005627">
    <property type="protein sequence ID" value="CAI2364474.1"/>
    <property type="molecule type" value="Genomic_DNA"/>
</dbReference>
<dbReference type="InterPro" id="IPR006639">
    <property type="entry name" value="Preselin/SPP"/>
</dbReference>
<keyword evidence="6 8" id="KW-1133">Transmembrane helix</keyword>
<keyword evidence="9" id="KW-0732">Signal</keyword>
<proteinExistence type="inferred from homology"/>
<organism evidence="10 11">
    <name type="scientific">Euplotes crassus</name>
    <dbReference type="NCBI Taxonomy" id="5936"/>
    <lineage>
        <taxon>Eukaryota</taxon>
        <taxon>Sar</taxon>
        <taxon>Alveolata</taxon>
        <taxon>Ciliophora</taxon>
        <taxon>Intramacronucleata</taxon>
        <taxon>Spirotrichea</taxon>
        <taxon>Hypotrichia</taxon>
        <taxon>Euplotida</taxon>
        <taxon>Euplotidae</taxon>
        <taxon>Moneuplotes</taxon>
    </lineage>
</organism>
<dbReference type="GO" id="GO:0098553">
    <property type="term" value="C:lumenal side of endoplasmic reticulum membrane"/>
    <property type="evidence" value="ECO:0007669"/>
    <property type="project" value="TreeGrafter"/>
</dbReference>
<feature type="transmembrane region" description="Helical" evidence="8">
    <location>
        <begin position="460"/>
        <end position="478"/>
    </location>
</feature>
<comment type="similarity">
    <text evidence="2">Belongs to the peptidase A22B family.</text>
</comment>
<feature type="transmembrane region" description="Helical" evidence="8">
    <location>
        <begin position="347"/>
        <end position="367"/>
    </location>
</feature>
<gene>
    <name evidence="10" type="ORF">ECRASSUSDP1_LOCUS5817</name>
</gene>
<comment type="subcellular location">
    <subcellularLocation>
        <location evidence="1">Endoplasmic reticulum membrane</location>
        <topology evidence="1">Multi-pass membrane protein</topology>
    </subcellularLocation>
</comment>
<name>A0AAD1UFM3_EUPCR</name>
<accession>A0AAD1UFM3</accession>
<dbReference type="Pfam" id="PF04258">
    <property type="entry name" value="Peptidase_A22B"/>
    <property type="match status" value="1"/>
</dbReference>
<sequence length="565" mass="64684">MGVKQSYLICFLLLILSFGYAWHHKDADHGLTISTNIRNEVKAAGEYSKRIFLTYHGNIQDEFTLDKTYKSCQNIPKFEDDLYAISRKFYFSHHGESDENHDLKLYATIKPYGVHGGRIPIPVFPDTITLDDKTPVKVKYDCSQIPKEYTHAVVELEVSNGKAFQYLKQCHQMPKMFWIHFMQFLALAFLAMTILIVGSKMGKLSLFERIDEFRFDYYKISIKTVLMLIILSSVVLVMSYYLLPFKWFNTTVTALLCICALVMLLFLFMDFIDWMFCIEEINEFEGSGHFMDQPCLGGGFNLKATISLFLSVVIVLLWFLLRHWILSNLLAICVACTIVKVFRFNALYPAFLILLGFLVFDVFWVFASPVLFNGHSVIHEVLREIDFPLKLGIPGSSPFISCANLSIVDIVVPTFYISFISRFGRGQSTNSYYLAHVIMYAISLGLFTLMMVYTGSEQPALMYIIPCLFITTFITAGIRKEWGTQLSMSSTLEGEGPMFVSRGSDKAIEEASARGMDRFDHKLFSNAGGVAQQFQKFEDDPADDERVNENFQNHEEVKVKEENKE</sequence>
<evidence type="ECO:0000256" key="4">
    <source>
        <dbReference type="ARBA" id="ARBA00022801"/>
    </source>
</evidence>
<feature type="transmembrane region" description="Helical" evidence="8">
    <location>
        <begin position="325"/>
        <end position="342"/>
    </location>
</feature>
<dbReference type="GO" id="GO:0042500">
    <property type="term" value="F:aspartic endopeptidase activity, intramembrane cleaving"/>
    <property type="evidence" value="ECO:0007669"/>
    <property type="project" value="InterPro"/>
</dbReference>
<dbReference type="GO" id="GO:0098554">
    <property type="term" value="C:cytoplasmic side of endoplasmic reticulum membrane"/>
    <property type="evidence" value="ECO:0007669"/>
    <property type="project" value="TreeGrafter"/>
</dbReference>
<feature type="chain" id="PRO_5042036478" evidence="9">
    <location>
        <begin position="22"/>
        <end position="565"/>
    </location>
</feature>
<evidence type="ECO:0000256" key="8">
    <source>
        <dbReference type="SAM" id="Phobius"/>
    </source>
</evidence>
<dbReference type="PANTHER" id="PTHR12174">
    <property type="entry name" value="SIGNAL PEPTIDE PEPTIDASE"/>
    <property type="match status" value="1"/>
</dbReference>
<dbReference type="GO" id="GO:0006465">
    <property type="term" value="P:signal peptide processing"/>
    <property type="evidence" value="ECO:0007669"/>
    <property type="project" value="TreeGrafter"/>
</dbReference>
<dbReference type="AlphaFoldDB" id="A0AAD1UFM3"/>
<keyword evidence="11" id="KW-1185">Reference proteome</keyword>
<evidence type="ECO:0000256" key="7">
    <source>
        <dbReference type="ARBA" id="ARBA00023136"/>
    </source>
</evidence>
<feature type="signal peptide" evidence="9">
    <location>
        <begin position="1"/>
        <end position="21"/>
    </location>
</feature>
<keyword evidence="3 8" id="KW-0812">Transmembrane</keyword>